<protein>
    <submittedName>
        <fullName evidence="1">Uncharacterized protein</fullName>
    </submittedName>
</protein>
<comment type="caution">
    <text evidence="1">The sequence shown here is derived from an EMBL/GenBank/DDBJ whole genome shotgun (WGS) entry which is preliminary data.</text>
</comment>
<proteinExistence type="predicted"/>
<keyword evidence="2" id="KW-1185">Reference proteome</keyword>
<organism evidence="1 2">
    <name type="scientific">Neotoma lepida</name>
    <name type="common">Desert woodrat</name>
    <dbReference type="NCBI Taxonomy" id="56216"/>
    <lineage>
        <taxon>Eukaryota</taxon>
        <taxon>Metazoa</taxon>
        <taxon>Chordata</taxon>
        <taxon>Craniata</taxon>
        <taxon>Vertebrata</taxon>
        <taxon>Euteleostomi</taxon>
        <taxon>Mammalia</taxon>
        <taxon>Eutheria</taxon>
        <taxon>Euarchontoglires</taxon>
        <taxon>Glires</taxon>
        <taxon>Rodentia</taxon>
        <taxon>Myomorpha</taxon>
        <taxon>Muroidea</taxon>
        <taxon>Cricetidae</taxon>
        <taxon>Neotominae</taxon>
        <taxon>Neotoma</taxon>
    </lineage>
</organism>
<sequence length="85" mass="9463">MIPKLSSKCLSQDKWIPPSKSHGLAPHHFGAYNTGVSWVLERMPGLVDQERDRQLWLGPSLRTAQERGSKDVCFGDCSSILAPSR</sequence>
<dbReference type="Proteomes" id="UP000092124">
    <property type="component" value="Unassembled WGS sequence"/>
</dbReference>
<gene>
    <name evidence="1" type="ORF">A6R68_04268</name>
</gene>
<dbReference type="AlphaFoldDB" id="A0A1A6GLT0"/>
<evidence type="ECO:0000313" key="2">
    <source>
        <dbReference type="Proteomes" id="UP000092124"/>
    </source>
</evidence>
<evidence type="ECO:0000313" key="1">
    <source>
        <dbReference type="EMBL" id="OBS67176.1"/>
    </source>
</evidence>
<accession>A0A1A6GLT0</accession>
<reference evidence="1 2" key="1">
    <citation type="submission" date="2016-06" db="EMBL/GenBank/DDBJ databases">
        <title>The Draft Genome Sequence and Annotation of the Desert Woodrat Neotoma lepida.</title>
        <authorList>
            <person name="Campbell M."/>
            <person name="Oakeson K.F."/>
            <person name="Yandell M."/>
            <person name="Halpert J.R."/>
            <person name="Dearing D."/>
        </authorList>
    </citation>
    <scope>NUCLEOTIDE SEQUENCE [LARGE SCALE GENOMIC DNA]</scope>
    <source>
        <strain evidence="1">417</strain>
        <tissue evidence="1">Liver</tissue>
    </source>
</reference>
<dbReference type="EMBL" id="LZPO01087145">
    <property type="protein sequence ID" value="OBS67176.1"/>
    <property type="molecule type" value="Genomic_DNA"/>
</dbReference>
<name>A0A1A6GLT0_NEOLE</name>